<feature type="chain" id="PRO_5033112887" description="Serine protease" evidence="6">
    <location>
        <begin position="21"/>
        <end position="606"/>
    </location>
</feature>
<dbReference type="PROSITE" id="PS50231">
    <property type="entry name" value="RICIN_B_LECTIN"/>
    <property type="match status" value="1"/>
</dbReference>
<dbReference type="RefSeq" id="WP_180569188.1">
    <property type="nucleotide sequence ID" value="NZ_JACCKB010000022.1"/>
</dbReference>
<sequence>MSLPKLHPLACLFTTLVTVAPFSYLSAQSQTDQAVIQNVLTSKSAISQNAGITRNATVTTGATIKENLLTSLLSTKTENNTTQTVEASAQPQIIKIADKVVTATSLVPNQSLKKDQSHTIQEPGASFIKIHFSAFSLPKNSQVIVSNPDGSEAYRYGNTKRDNFTFDPDNGEDGKQAWASMSISGDTAIVKVETDPQYPWVEGKHQLKIGHYWKGYPEEVVEELIQTRSTCGKMQRKDAVCYKDSHPTEYAHTKPVARLVMGGGLCTAWRVSADNRMFTNNHCMSTQSKVSNSEVWFNYQRSQCGGGQKTKVVKVSGDKMLKTSRSNSLDYTLFTVKDFSSIKSFSYLGLDVREPQQNEDIYIAQHGAGNPKELSIEDDQNSRNRCQVDKPTSSRSNLGYKCDTTGGSSGSPVLANKSHKVIGLHHWGGCPSGTNSAAKIKDIWSEVAEHFNNKVPADGVGGNPTPNPDPDPNPNPNPNPKPNPDKFKPLSNKLNACLGVNSSAKINASSCQNNKSQQWELDTKGLLHPASAPEKCLQMPQWWKGSNRAVIGSCDNKQLHQRWQLKQGRLENLAYPMIYLKHFKAYGDWVGVWTKDNSEGAQWQWK</sequence>
<keyword evidence="10" id="KW-1185">Reference proteome</keyword>
<dbReference type="Pfam" id="PF00652">
    <property type="entry name" value="Ricin_B_lectin"/>
    <property type="match status" value="1"/>
</dbReference>
<dbReference type="GO" id="GO:0008236">
    <property type="term" value="F:serine-type peptidase activity"/>
    <property type="evidence" value="ECO:0007669"/>
    <property type="project" value="UniProtKB-KW"/>
</dbReference>
<dbReference type="PANTHER" id="PTHR36234">
    <property type="entry name" value="LYSYL ENDOPEPTIDASE"/>
    <property type="match status" value="1"/>
</dbReference>
<evidence type="ECO:0000313" key="10">
    <source>
        <dbReference type="Proteomes" id="UP000569732"/>
    </source>
</evidence>
<dbReference type="EC" id="3.4.21.-" evidence="6"/>
<gene>
    <name evidence="9" type="ORF">H0A36_14175</name>
</gene>
<dbReference type="EMBL" id="JACCKB010000022">
    <property type="protein sequence ID" value="NYZ67163.1"/>
    <property type="molecule type" value="Genomic_DNA"/>
</dbReference>
<evidence type="ECO:0000256" key="7">
    <source>
        <dbReference type="SAM" id="MobiDB-lite"/>
    </source>
</evidence>
<feature type="compositionally biased region" description="Pro residues" evidence="7">
    <location>
        <begin position="465"/>
        <end position="482"/>
    </location>
</feature>
<reference evidence="9 10" key="1">
    <citation type="submission" date="2020-07" db="EMBL/GenBank/DDBJ databases">
        <title>Endozoicomonas sp. nov., isolated from sediment.</title>
        <authorList>
            <person name="Gu T."/>
        </authorList>
    </citation>
    <scope>NUCLEOTIDE SEQUENCE [LARGE SCALE GENOMIC DNA]</scope>
    <source>
        <strain evidence="9 10">SM1973</strain>
    </source>
</reference>
<evidence type="ECO:0000256" key="6">
    <source>
        <dbReference type="RuleBase" id="RU004296"/>
    </source>
</evidence>
<dbReference type="AlphaFoldDB" id="A0A853I182"/>
<feature type="region of interest" description="Disordered" evidence="7">
    <location>
        <begin position="453"/>
        <end position="491"/>
    </location>
</feature>
<dbReference type="GO" id="GO:0006508">
    <property type="term" value="P:proteolysis"/>
    <property type="evidence" value="ECO:0007669"/>
    <property type="project" value="UniProtKB-KW"/>
</dbReference>
<accession>A0A853I182</accession>
<evidence type="ECO:0000256" key="3">
    <source>
        <dbReference type="ARBA" id="ARBA00022729"/>
    </source>
</evidence>
<keyword evidence="2 6" id="KW-0645">Protease</keyword>
<dbReference type="Gene3D" id="2.80.10.50">
    <property type="match status" value="1"/>
</dbReference>
<dbReference type="Pfam" id="PF13365">
    <property type="entry name" value="Trypsin_2"/>
    <property type="match status" value="1"/>
</dbReference>
<dbReference type="PANTHER" id="PTHR36234:SF5">
    <property type="entry name" value="LYSYL ENDOPEPTIDASE"/>
    <property type="match status" value="1"/>
</dbReference>
<dbReference type="Proteomes" id="UP000569732">
    <property type="component" value="Unassembled WGS sequence"/>
</dbReference>
<dbReference type="InterPro" id="IPR009003">
    <property type="entry name" value="Peptidase_S1_PA"/>
</dbReference>
<feature type="domain" description="Ricin B lectin" evidence="8">
    <location>
        <begin position="484"/>
        <end position="606"/>
    </location>
</feature>
<dbReference type="InterPro" id="IPR000772">
    <property type="entry name" value="Ricin_B_lectin"/>
</dbReference>
<keyword evidence="3 6" id="KW-0732">Signal</keyword>
<dbReference type="InterPro" id="IPR043504">
    <property type="entry name" value="Peptidase_S1_PA_chymotrypsin"/>
</dbReference>
<evidence type="ECO:0000313" key="9">
    <source>
        <dbReference type="EMBL" id="NYZ67163.1"/>
    </source>
</evidence>
<evidence type="ECO:0000256" key="5">
    <source>
        <dbReference type="ARBA" id="ARBA00022825"/>
    </source>
</evidence>
<comment type="caution">
    <text evidence="9">The sequence shown here is derived from an EMBL/GenBank/DDBJ whole genome shotgun (WGS) entry which is preliminary data.</text>
</comment>
<evidence type="ECO:0000256" key="4">
    <source>
        <dbReference type="ARBA" id="ARBA00022801"/>
    </source>
</evidence>
<dbReference type="InterPro" id="IPR035992">
    <property type="entry name" value="Ricin_B-like_lectins"/>
</dbReference>
<organism evidence="9 10">
    <name type="scientific">Spartinivicinus marinus</name>
    <dbReference type="NCBI Taxonomy" id="2994442"/>
    <lineage>
        <taxon>Bacteria</taxon>
        <taxon>Pseudomonadati</taxon>
        <taxon>Pseudomonadota</taxon>
        <taxon>Gammaproteobacteria</taxon>
        <taxon>Oceanospirillales</taxon>
        <taxon>Zooshikellaceae</taxon>
        <taxon>Spartinivicinus</taxon>
    </lineage>
</organism>
<dbReference type="SMART" id="SM00458">
    <property type="entry name" value="RICIN"/>
    <property type="match status" value="1"/>
</dbReference>
<keyword evidence="4 6" id="KW-0378">Hydrolase</keyword>
<proteinExistence type="inferred from homology"/>
<dbReference type="SUPFAM" id="SSF50494">
    <property type="entry name" value="Trypsin-like serine proteases"/>
    <property type="match status" value="1"/>
</dbReference>
<feature type="region of interest" description="Disordered" evidence="7">
    <location>
        <begin position="371"/>
        <end position="414"/>
    </location>
</feature>
<evidence type="ECO:0000256" key="2">
    <source>
        <dbReference type="ARBA" id="ARBA00022670"/>
    </source>
</evidence>
<evidence type="ECO:0000256" key="1">
    <source>
        <dbReference type="ARBA" id="ARBA00008764"/>
    </source>
</evidence>
<comment type="similarity">
    <text evidence="1 6">Belongs to the peptidase S1B family.</text>
</comment>
<protein>
    <recommendedName>
        <fullName evidence="6">Serine protease</fullName>
        <ecNumber evidence="6">3.4.21.-</ecNumber>
    </recommendedName>
</protein>
<dbReference type="SUPFAM" id="SSF50370">
    <property type="entry name" value="Ricin B-like lectins"/>
    <property type="match status" value="1"/>
</dbReference>
<feature type="signal peptide" evidence="6">
    <location>
        <begin position="1"/>
        <end position="20"/>
    </location>
</feature>
<dbReference type="Gene3D" id="2.40.10.10">
    <property type="entry name" value="Trypsin-like serine proteases"/>
    <property type="match status" value="2"/>
</dbReference>
<dbReference type="PRINTS" id="PR00839">
    <property type="entry name" value="V8PROTEASE"/>
</dbReference>
<keyword evidence="5 6" id="KW-0720">Serine protease</keyword>
<name>A0A853I182_9GAMM</name>
<dbReference type="InterPro" id="IPR008256">
    <property type="entry name" value="Peptidase_S1B"/>
</dbReference>
<evidence type="ECO:0000259" key="8">
    <source>
        <dbReference type="SMART" id="SM00458"/>
    </source>
</evidence>